<dbReference type="AlphaFoldDB" id="A0A914MM98"/>
<feature type="domain" description="CTLH" evidence="1">
    <location>
        <begin position="46"/>
        <end position="103"/>
    </location>
</feature>
<dbReference type="PROSITE" id="PS50897">
    <property type="entry name" value="CTLH"/>
    <property type="match status" value="1"/>
</dbReference>
<evidence type="ECO:0000313" key="3">
    <source>
        <dbReference type="WBParaSite" id="Minc3s02190g28767"/>
    </source>
</evidence>
<keyword evidence="2" id="KW-1185">Reference proteome</keyword>
<reference evidence="3" key="1">
    <citation type="submission" date="2022-11" db="UniProtKB">
        <authorList>
            <consortium name="WormBaseParasite"/>
        </authorList>
    </citation>
    <scope>IDENTIFICATION</scope>
</reference>
<evidence type="ECO:0000259" key="1">
    <source>
        <dbReference type="PROSITE" id="PS50897"/>
    </source>
</evidence>
<dbReference type="Pfam" id="PF10607">
    <property type="entry name" value="CTLH"/>
    <property type="match status" value="1"/>
</dbReference>
<dbReference type="InterPro" id="IPR006595">
    <property type="entry name" value="CTLH_C"/>
</dbReference>
<dbReference type="SMART" id="SM00668">
    <property type="entry name" value="CTLH"/>
    <property type="match status" value="1"/>
</dbReference>
<dbReference type="WBParaSite" id="Minc3s02190g28767">
    <property type="protein sequence ID" value="Minc3s02190g28767"/>
    <property type="gene ID" value="Minc3s02190g28767"/>
</dbReference>
<evidence type="ECO:0000313" key="2">
    <source>
        <dbReference type="Proteomes" id="UP000887563"/>
    </source>
</evidence>
<protein>
    <submittedName>
        <fullName evidence="3">CTLH domain-containing protein</fullName>
    </submittedName>
</protein>
<accession>A0A914MM98</accession>
<dbReference type="InterPro" id="IPR024964">
    <property type="entry name" value="CTLH/CRA"/>
</dbReference>
<name>A0A914MM98_MELIC</name>
<proteinExistence type="predicted"/>
<dbReference type="Proteomes" id="UP000887563">
    <property type="component" value="Unplaced"/>
</dbReference>
<sequence>MRGRLYTEADLLIRDAELSSPSDTIQSKKNDLSDHKILENTKNVDTLNERSAIHNCIINGDIETAIRLIGEIAFNLLNSNQKLQFKLLRQQLVELIRNKSVGVGFWGGVGPSEIRGGSGYPKL</sequence>
<organism evidence="2 3">
    <name type="scientific">Meloidogyne incognita</name>
    <name type="common">Southern root-knot nematode worm</name>
    <name type="synonym">Oxyuris incognita</name>
    <dbReference type="NCBI Taxonomy" id="6306"/>
    <lineage>
        <taxon>Eukaryota</taxon>
        <taxon>Metazoa</taxon>
        <taxon>Ecdysozoa</taxon>
        <taxon>Nematoda</taxon>
        <taxon>Chromadorea</taxon>
        <taxon>Rhabditida</taxon>
        <taxon>Tylenchina</taxon>
        <taxon>Tylenchomorpha</taxon>
        <taxon>Tylenchoidea</taxon>
        <taxon>Meloidogynidae</taxon>
        <taxon>Meloidogyninae</taxon>
        <taxon>Meloidogyne</taxon>
        <taxon>Meloidogyne incognita group</taxon>
    </lineage>
</organism>